<keyword evidence="1" id="KW-0456">Lyase</keyword>
<accession>A0A936YSL8</accession>
<dbReference type="Pfam" id="PF13714">
    <property type="entry name" value="PEP_mutase"/>
    <property type="match status" value="1"/>
</dbReference>
<dbReference type="PANTHER" id="PTHR42905">
    <property type="entry name" value="PHOSPHOENOLPYRUVATE CARBOXYLASE"/>
    <property type="match status" value="1"/>
</dbReference>
<evidence type="ECO:0000313" key="2">
    <source>
        <dbReference type="Proteomes" id="UP000633219"/>
    </source>
</evidence>
<name>A0A936YSL8_9HYPH</name>
<dbReference type="EMBL" id="JAEQNC010000003">
    <property type="protein sequence ID" value="MBL0371655.1"/>
    <property type="molecule type" value="Genomic_DNA"/>
</dbReference>
<gene>
    <name evidence="1" type="ORF">JJB09_06415</name>
</gene>
<reference evidence="1" key="1">
    <citation type="submission" date="2021-01" db="EMBL/GenBank/DDBJ databases">
        <title>Rhizobium sp. strain KVB221 16S ribosomal RNA gene Genome sequencing and assembly.</title>
        <authorList>
            <person name="Kang M."/>
        </authorList>
    </citation>
    <scope>NUCLEOTIDE SEQUENCE</scope>
    <source>
        <strain evidence="1">KVB221</strain>
    </source>
</reference>
<protein>
    <submittedName>
        <fullName evidence="1">Isocitrate lyase/phosphoenolpyruvate mutase family protein</fullName>
    </submittedName>
</protein>
<keyword evidence="2" id="KW-1185">Reference proteome</keyword>
<dbReference type="PANTHER" id="PTHR42905:SF16">
    <property type="entry name" value="CARBOXYPHOSPHONOENOLPYRUVATE PHOSPHONOMUTASE-LIKE PROTEIN (AFU_ORTHOLOGUE AFUA_5G07230)"/>
    <property type="match status" value="1"/>
</dbReference>
<sequence length="280" mass="29581">MLAERHNAFHALHQSGCFVIPNPWDIGSARMMAAAGAKALATTSSGFAFTLGRPDMGHVSREEALKHAEDIVRATPLPVSGDFENGFADAPEAVAETIRLAAEVGLSGCSIEDTQMVDGNPAYDFDLAVDRIKAAADAARSLKHPFILCARADGVMNGVYDLEEGIRRIQAFEKAGAHLLYVPVPPGPDEQRRVVASVKKPVNALAAGPLIQLSVKDFADMGVRRISVGSMIARVTHAAIANQMEAIIGEGSFKGFSAAASGSKINAMLSAGTDRENKNE</sequence>
<dbReference type="CDD" id="cd00377">
    <property type="entry name" value="ICL_PEPM"/>
    <property type="match status" value="1"/>
</dbReference>
<dbReference type="GO" id="GO:0016829">
    <property type="term" value="F:lyase activity"/>
    <property type="evidence" value="ECO:0007669"/>
    <property type="project" value="UniProtKB-KW"/>
</dbReference>
<organism evidence="1 2">
    <name type="scientific">Rhizobium setariae</name>
    <dbReference type="NCBI Taxonomy" id="2801340"/>
    <lineage>
        <taxon>Bacteria</taxon>
        <taxon>Pseudomonadati</taxon>
        <taxon>Pseudomonadota</taxon>
        <taxon>Alphaproteobacteria</taxon>
        <taxon>Hyphomicrobiales</taxon>
        <taxon>Rhizobiaceae</taxon>
        <taxon>Rhizobium/Agrobacterium group</taxon>
        <taxon>Rhizobium</taxon>
    </lineage>
</organism>
<evidence type="ECO:0000313" key="1">
    <source>
        <dbReference type="EMBL" id="MBL0371655.1"/>
    </source>
</evidence>
<dbReference type="SUPFAM" id="SSF51621">
    <property type="entry name" value="Phosphoenolpyruvate/pyruvate domain"/>
    <property type="match status" value="1"/>
</dbReference>
<dbReference type="Gene3D" id="3.20.20.60">
    <property type="entry name" value="Phosphoenolpyruvate-binding domains"/>
    <property type="match status" value="1"/>
</dbReference>
<dbReference type="RefSeq" id="WP_201654858.1">
    <property type="nucleotide sequence ID" value="NZ_JAEQNC010000003.1"/>
</dbReference>
<dbReference type="InterPro" id="IPR015813">
    <property type="entry name" value="Pyrv/PenolPyrv_kinase-like_dom"/>
</dbReference>
<dbReference type="Proteomes" id="UP000633219">
    <property type="component" value="Unassembled WGS sequence"/>
</dbReference>
<dbReference type="InterPro" id="IPR039556">
    <property type="entry name" value="ICL/PEPM"/>
</dbReference>
<proteinExistence type="predicted"/>
<comment type="caution">
    <text evidence="1">The sequence shown here is derived from an EMBL/GenBank/DDBJ whole genome shotgun (WGS) entry which is preliminary data.</text>
</comment>
<dbReference type="InterPro" id="IPR040442">
    <property type="entry name" value="Pyrv_kinase-like_dom_sf"/>
</dbReference>
<dbReference type="AlphaFoldDB" id="A0A936YSL8"/>